<dbReference type="EMBL" id="BK014986">
    <property type="protein sequence ID" value="DAD85698.1"/>
    <property type="molecule type" value="Genomic_DNA"/>
</dbReference>
<proteinExistence type="predicted"/>
<sequence>MGLAYYLYAVHGILPGDFYRRGQGEKDLIWAFASYENEKRKPRTSSKAKVIPSRPVKSAGRK</sequence>
<reference evidence="2" key="1">
    <citation type="journal article" date="2021" name="Proc. Natl. Acad. Sci. U.S.A.">
        <title>A Catalog of Tens of Thousands of Viruses from Human Metagenomes Reveals Hidden Associations with Chronic Diseases.</title>
        <authorList>
            <person name="Tisza M.J."/>
            <person name="Buck C.B."/>
        </authorList>
    </citation>
    <scope>NUCLEOTIDE SEQUENCE</scope>
    <source>
        <strain evidence="2">CtP6113</strain>
    </source>
</reference>
<evidence type="ECO:0000256" key="1">
    <source>
        <dbReference type="SAM" id="MobiDB-lite"/>
    </source>
</evidence>
<name>A0A8S5MU94_9CAUD</name>
<protein>
    <submittedName>
        <fullName evidence="2">Uncharacterized protein</fullName>
    </submittedName>
</protein>
<feature type="region of interest" description="Disordered" evidence="1">
    <location>
        <begin position="43"/>
        <end position="62"/>
    </location>
</feature>
<accession>A0A8S5MU94</accession>
<evidence type="ECO:0000313" key="2">
    <source>
        <dbReference type="EMBL" id="DAD85698.1"/>
    </source>
</evidence>
<organism evidence="2">
    <name type="scientific">Siphoviridae sp. ctP6113</name>
    <dbReference type="NCBI Taxonomy" id="2826318"/>
    <lineage>
        <taxon>Viruses</taxon>
        <taxon>Duplodnaviria</taxon>
        <taxon>Heunggongvirae</taxon>
        <taxon>Uroviricota</taxon>
        <taxon>Caudoviricetes</taxon>
    </lineage>
</organism>